<dbReference type="InterPro" id="IPR007867">
    <property type="entry name" value="GMC_OxRtase_C"/>
</dbReference>
<dbReference type="SUPFAM" id="SSF54373">
    <property type="entry name" value="FAD-linked reductases, C-terminal domain"/>
    <property type="match status" value="1"/>
</dbReference>
<dbReference type="PANTHER" id="PTHR45968:SF36">
    <property type="entry name" value="(R)-MANDELONITRILE LYASE 4-RELATED"/>
    <property type="match status" value="1"/>
</dbReference>
<organism evidence="5 6">
    <name type="scientific">Ambrosia artemisiifolia</name>
    <name type="common">Common ragweed</name>
    <dbReference type="NCBI Taxonomy" id="4212"/>
    <lineage>
        <taxon>Eukaryota</taxon>
        <taxon>Viridiplantae</taxon>
        <taxon>Streptophyta</taxon>
        <taxon>Embryophyta</taxon>
        <taxon>Tracheophyta</taxon>
        <taxon>Spermatophyta</taxon>
        <taxon>Magnoliopsida</taxon>
        <taxon>eudicotyledons</taxon>
        <taxon>Gunneridae</taxon>
        <taxon>Pentapetalae</taxon>
        <taxon>asterids</taxon>
        <taxon>campanulids</taxon>
        <taxon>Asterales</taxon>
        <taxon>Asteraceae</taxon>
        <taxon>Asteroideae</taxon>
        <taxon>Heliantheae alliance</taxon>
        <taxon>Heliantheae</taxon>
        <taxon>Ambrosia</taxon>
    </lineage>
</organism>
<proteinExistence type="predicted"/>
<evidence type="ECO:0000313" key="6">
    <source>
        <dbReference type="Proteomes" id="UP001206925"/>
    </source>
</evidence>
<keyword evidence="2" id="KW-0285">Flavoprotein</keyword>
<dbReference type="EMBL" id="JAMZMK010011621">
    <property type="protein sequence ID" value="KAI7726638.1"/>
    <property type="molecule type" value="Genomic_DNA"/>
</dbReference>
<name>A0AAD5BQJ9_AMBAR</name>
<comment type="cofactor">
    <cofactor evidence="1">
        <name>FAD</name>
        <dbReference type="ChEBI" id="CHEBI:57692"/>
    </cofactor>
</comment>
<evidence type="ECO:0000259" key="4">
    <source>
        <dbReference type="Pfam" id="PF05199"/>
    </source>
</evidence>
<evidence type="ECO:0000256" key="2">
    <source>
        <dbReference type="ARBA" id="ARBA00022630"/>
    </source>
</evidence>
<protein>
    <recommendedName>
        <fullName evidence="4">Glucose-methanol-choline oxidoreductase C-terminal domain-containing protein</fullName>
    </recommendedName>
</protein>
<dbReference type="Gene3D" id="3.30.410.40">
    <property type="match status" value="1"/>
</dbReference>
<dbReference type="Pfam" id="PF05199">
    <property type="entry name" value="GMC_oxred_C"/>
    <property type="match status" value="1"/>
</dbReference>
<sequence length="222" mass="24660">MADHPLTLIDEGLRIVAITDSGPYIESTVIPRLASIIPFIPFLDLIPPANLSVAVIGGKVSRPKSTGSLNLISPFDVTVSPRVEFNYYSQRENLLQCRNIVDVLRNILETQAMEEYKFPSLIGPRRFTYIGPSVPKDSSDEESVVTFCRKTLTSFWHNHGGCLVNKVVDRHLKVIGVDSLRVVDASTFFNSQGTNPQTTILMLGRYIGNKILNERAGVDNRS</sequence>
<evidence type="ECO:0000256" key="3">
    <source>
        <dbReference type="ARBA" id="ARBA00022827"/>
    </source>
</evidence>
<gene>
    <name evidence="5" type="ORF">M8C21_020449</name>
</gene>
<reference evidence="5" key="1">
    <citation type="submission" date="2022-06" db="EMBL/GenBank/DDBJ databases">
        <title>Uncovering the hologenomic basis of an extraordinary plant invasion.</title>
        <authorList>
            <person name="Bieker V.C."/>
            <person name="Martin M.D."/>
            <person name="Gilbert T."/>
            <person name="Hodgins K."/>
            <person name="Battlay P."/>
            <person name="Petersen B."/>
            <person name="Wilson J."/>
        </authorList>
    </citation>
    <scope>NUCLEOTIDE SEQUENCE</scope>
    <source>
        <strain evidence="5">AA19_3_7</strain>
        <tissue evidence="5">Leaf</tissue>
    </source>
</reference>
<dbReference type="SUPFAM" id="SSF51905">
    <property type="entry name" value="FAD/NAD(P)-binding domain"/>
    <property type="match status" value="1"/>
</dbReference>
<feature type="domain" description="Glucose-methanol-choline oxidoreductase C-terminal" evidence="4">
    <location>
        <begin position="63"/>
        <end position="204"/>
    </location>
</feature>
<accession>A0AAD5BQJ9</accession>
<keyword evidence="6" id="KW-1185">Reference proteome</keyword>
<comment type="caution">
    <text evidence="5">The sequence shown here is derived from an EMBL/GenBank/DDBJ whole genome shotgun (WGS) entry which is preliminary data.</text>
</comment>
<dbReference type="InterPro" id="IPR036188">
    <property type="entry name" value="FAD/NAD-bd_sf"/>
</dbReference>
<dbReference type="Gene3D" id="3.50.50.60">
    <property type="entry name" value="FAD/NAD(P)-binding domain"/>
    <property type="match status" value="1"/>
</dbReference>
<dbReference type="AlphaFoldDB" id="A0AAD5BQJ9"/>
<keyword evidence="3" id="KW-0274">FAD</keyword>
<dbReference type="GO" id="GO:0016614">
    <property type="term" value="F:oxidoreductase activity, acting on CH-OH group of donors"/>
    <property type="evidence" value="ECO:0007669"/>
    <property type="project" value="InterPro"/>
</dbReference>
<dbReference type="Proteomes" id="UP001206925">
    <property type="component" value="Unassembled WGS sequence"/>
</dbReference>
<evidence type="ECO:0000313" key="5">
    <source>
        <dbReference type="EMBL" id="KAI7726638.1"/>
    </source>
</evidence>
<dbReference type="PANTHER" id="PTHR45968">
    <property type="entry name" value="OSJNBA0019K04.7 PROTEIN"/>
    <property type="match status" value="1"/>
</dbReference>
<dbReference type="InterPro" id="IPR051871">
    <property type="entry name" value="GMC_Oxidoreductase-Related"/>
</dbReference>
<evidence type="ECO:0000256" key="1">
    <source>
        <dbReference type="ARBA" id="ARBA00001974"/>
    </source>
</evidence>